<reference evidence="1" key="1">
    <citation type="submission" date="2019-02" db="EMBL/GenBank/DDBJ databases">
        <authorList>
            <person name="Gruber-Vodicka R. H."/>
            <person name="Seah K. B. B."/>
        </authorList>
    </citation>
    <scope>NUCLEOTIDE SEQUENCE</scope>
    <source>
        <strain evidence="1">BECK_S312</strain>
        <strain evidence="2">BECK_S426</strain>
    </source>
</reference>
<evidence type="ECO:0000313" key="1">
    <source>
        <dbReference type="EMBL" id="VFK14789.1"/>
    </source>
</evidence>
<organism evidence="1">
    <name type="scientific">Candidatus Kentrum sp. LPFa</name>
    <dbReference type="NCBI Taxonomy" id="2126335"/>
    <lineage>
        <taxon>Bacteria</taxon>
        <taxon>Pseudomonadati</taxon>
        <taxon>Pseudomonadota</taxon>
        <taxon>Gammaproteobacteria</taxon>
        <taxon>Candidatus Kentrum</taxon>
    </lineage>
</organism>
<dbReference type="EMBL" id="CAADFM010000114">
    <property type="protein sequence ID" value="VFK14789.1"/>
    <property type="molecule type" value="Genomic_DNA"/>
</dbReference>
<dbReference type="AlphaFoldDB" id="A0A450WCJ4"/>
<gene>
    <name evidence="1" type="ORF">BECKLPF1236A_GA0070988_101141</name>
    <name evidence="2" type="ORF">BECKLPF1236C_GA0070990_101121</name>
</gene>
<evidence type="ECO:0000313" key="2">
    <source>
        <dbReference type="EMBL" id="VFK30476.1"/>
    </source>
</evidence>
<dbReference type="EMBL" id="CAADFP010000112">
    <property type="protein sequence ID" value="VFK30476.1"/>
    <property type="molecule type" value="Genomic_DNA"/>
</dbReference>
<proteinExistence type="predicted"/>
<accession>A0A450WCJ4</accession>
<name>A0A450WCJ4_9GAMM</name>
<sequence>MSMIAGHGVRKAAFDIACWDIIFGKRLGKRPYGFCGRANSSEAWPDAQHSFTHGFHQPLGHHSGGMFALFPARLLECLVFLLIPQIEGASGEFFL</sequence>
<protein>
    <submittedName>
        <fullName evidence="1">Uncharacterized protein</fullName>
    </submittedName>
</protein>